<dbReference type="AlphaFoldDB" id="A0A8S1H233"/>
<dbReference type="GO" id="GO:0005765">
    <property type="term" value="C:lysosomal membrane"/>
    <property type="evidence" value="ECO:0007669"/>
    <property type="project" value="TreeGrafter"/>
</dbReference>
<feature type="transmembrane region" description="Helical" evidence="6">
    <location>
        <begin position="211"/>
        <end position="231"/>
    </location>
</feature>
<feature type="transmembrane region" description="Helical" evidence="6">
    <location>
        <begin position="136"/>
        <end position="157"/>
    </location>
</feature>
<name>A0A8S1H233_9PELO</name>
<dbReference type="OrthoDB" id="370281at2759"/>
<evidence type="ECO:0000256" key="2">
    <source>
        <dbReference type="ARBA" id="ARBA00022448"/>
    </source>
</evidence>
<comment type="subcellular location">
    <subcellularLocation>
        <location evidence="1">Endomembrane system</location>
        <topology evidence="1">Multi-pass membrane protein</topology>
    </subcellularLocation>
</comment>
<dbReference type="Gene3D" id="1.20.1250.20">
    <property type="entry name" value="MFS general substrate transporter like domains"/>
    <property type="match status" value="1"/>
</dbReference>
<protein>
    <recommendedName>
        <fullName evidence="9">Major facilitator superfamily (MFS) profile domain-containing protein</fullName>
    </recommendedName>
</protein>
<dbReference type="GO" id="GO:0022857">
    <property type="term" value="F:transmembrane transporter activity"/>
    <property type="evidence" value="ECO:0007669"/>
    <property type="project" value="InterPro"/>
</dbReference>
<feature type="transmembrane region" description="Helical" evidence="6">
    <location>
        <begin position="105"/>
        <end position="124"/>
    </location>
</feature>
<keyword evidence="8" id="KW-1185">Reference proteome</keyword>
<reference evidence="7" key="1">
    <citation type="submission" date="2020-10" db="EMBL/GenBank/DDBJ databases">
        <authorList>
            <person name="Kikuchi T."/>
        </authorList>
    </citation>
    <scope>NUCLEOTIDE SEQUENCE</scope>
    <source>
        <strain evidence="7">NKZ352</strain>
    </source>
</reference>
<dbReference type="InterPro" id="IPR011701">
    <property type="entry name" value="MFS"/>
</dbReference>
<evidence type="ECO:0008006" key="9">
    <source>
        <dbReference type="Google" id="ProtNLM"/>
    </source>
</evidence>
<gene>
    <name evidence="7" type="ORF">CAUJ_LOCUS4667</name>
</gene>
<feature type="transmembrane region" description="Helical" evidence="6">
    <location>
        <begin position="38"/>
        <end position="62"/>
    </location>
</feature>
<dbReference type="InterPro" id="IPR036259">
    <property type="entry name" value="MFS_trans_sf"/>
</dbReference>
<accession>A0A8S1H233</accession>
<dbReference type="Proteomes" id="UP000835052">
    <property type="component" value="Unassembled WGS sequence"/>
</dbReference>
<sequence length="475" mass="52776">MRLFFFSFPFRDLALAMELNGEIKMKEQKEGGTEWRSLAISASITFFAAVQFTIFFASLWPYLLQLDHQISEEFFGYINAVYSLGQAVMCPAFGYWCNRINQSRLPILTGVVIMTLGNVLYLLSPVLSISPSWVIFYSRLTTGIGAGVLSVLRNYAVLASTPQDRSRSISLNAGCFALGLTIGPAIQIFFTPLGYPGFHLIGDFSMNMYTAPAYFGIFLNILCISLIIFFFKESSVGIMKKTVAENDEHTRFFALPKPSKAAIATCIATRFAQMFVITNIETIGAPLAMTMFNWNKKETVTYNSIMHAGFGAISFILYALNVFFNLGKNINHRIGSAMGLIGIVIFHLVTFPWWGLPGKITYQETYINVNGTTILNPDPIGCRPGYQWYNFALSGTMQGILMLSGSVARMCGPIIVSKVFTAWGPRPAWIMEILVAGGAATLWAIFYKKTVPLKLPNSLSAGSIYRNKHGLVYKF</sequence>
<dbReference type="Pfam" id="PF07690">
    <property type="entry name" value="MFS_1"/>
    <property type="match status" value="1"/>
</dbReference>
<dbReference type="CDD" id="cd17326">
    <property type="entry name" value="MFS_MFSD8"/>
    <property type="match status" value="1"/>
</dbReference>
<evidence type="ECO:0000256" key="5">
    <source>
        <dbReference type="ARBA" id="ARBA00023136"/>
    </source>
</evidence>
<proteinExistence type="predicted"/>
<keyword evidence="2" id="KW-0813">Transport</keyword>
<dbReference type="GO" id="GO:0012505">
    <property type="term" value="C:endomembrane system"/>
    <property type="evidence" value="ECO:0007669"/>
    <property type="project" value="UniProtKB-SubCell"/>
</dbReference>
<dbReference type="SUPFAM" id="SSF103473">
    <property type="entry name" value="MFS general substrate transporter"/>
    <property type="match status" value="1"/>
</dbReference>
<feature type="transmembrane region" description="Helical" evidence="6">
    <location>
        <begin position="336"/>
        <end position="356"/>
    </location>
</feature>
<evidence type="ECO:0000256" key="6">
    <source>
        <dbReference type="SAM" id="Phobius"/>
    </source>
</evidence>
<dbReference type="PANTHER" id="PTHR23510:SF3">
    <property type="entry name" value="MAJOR FACILITATOR SUPERFAMILY DOMAIN-CONTAINING PROTEIN 8"/>
    <property type="match status" value="1"/>
</dbReference>
<keyword evidence="4 6" id="KW-1133">Transmembrane helix</keyword>
<dbReference type="EMBL" id="CAJGYM010000009">
    <property type="protein sequence ID" value="CAD6188748.1"/>
    <property type="molecule type" value="Genomic_DNA"/>
</dbReference>
<evidence type="ECO:0000256" key="4">
    <source>
        <dbReference type="ARBA" id="ARBA00022989"/>
    </source>
</evidence>
<organism evidence="7 8">
    <name type="scientific">Caenorhabditis auriculariae</name>
    <dbReference type="NCBI Taxonomy" id="2777116"/>
    <lineage>
        <taxon>Eukaryota</taxon>
        <taxon>Metazoa</taxon>
        <taxon>Ecdysozoa</taxon>
        <taxon>Nematoda</taxon>
        <taxon>Chromadorea</taxon>
        <taxon>Rhabditida</taxon>
        <taxon>Rhabditina</taxon>
        <taxon>Rhabditomorpha</taxon>
        <taxon>Rhabditoidea</taxon>
        <taxon>Rhabditidae</taxon>
        <taxon>Peloderinae</taxon>
        <taxon>Caenorhabditis</taxon>
    </lineage>
</organism>
<keyword evidence="5 6" id="KW-0472">Membrane</keyword>
<feature type="transmembrane region" description="Helical" evidence="6">
    <location>
        <begin position="169"/>
        <end position="191"/>
    </location>
</feature>
<evidence type="ECO:0000256" key="3">
    <source>
        <dbReference type="ARBA" id="ARBA00022692"/>
    </source>
</evidence>
<feature type="transmembrane region" description="Helical" evidence="6">
    <location>
        <begin position="300"/>
        <end position="324"/>
    </location>
</feature>
<evidence type="ECO:0000256" key="1">
    <source>
        <dbReference type="ARBA" id="ARBA00004127"/>
    </source>
</evidence>
<keyword evidence="3 6" id="KW-0812">Transmembrane</keyword>
<evidence type="ECO:0000313" key="8">
    <source>
        <dbReference type="Proteomes" id="UP000835052"/>
    </source>
</evidence>
<dbReference type="PANTHER" id="PTHR23510">
    <property type="entry name" value="INNER MEMBRANE TRANSPORT PROTEIN YAJR"/>
    <property type="match status" value="1"/>
</dbReference>
<evidence type="ECO:0000313" key="7">
    <source>
        <dbReference type="EMBL" id="CAD6188748.1"/>
    </source>
</evidence>
<comment type="caution">
    <text evidence="7">The sequence shown here is derived from an EMBL/GenBank/DDBJ whole genome shotgun (WGS) entry which is preliminary data.</text>
</comment>
<feature type="transmembrane region" description="Helical" evidence="6">
    <location>
        <begin position="428"/>
        <end position="447"/>
    </location>
</feature>
<dbReference type="InterPro" id="IPR051068">
    <property type="entry name" value="MFS_Domain-Containing_Protein"/>
</dbReference>
<feature type="transmembrane region" description="Helical" evidence="6">
    <location>
        <begin position="74"/>
        <end position="93"/>
    </location>
</feature>